<evidence type="ECO:0000313" key="2">
    <source>
        <dbReference type="Proteomes" id="UP001318321"/>
    </source>
</evidence>
<dbReference type="Proteomes" id="UP001318321">
    <property type="component" value="Unassembled WGS sequence"/>
</dbReference>
<dbReference type="EMBL" id="JAAQTO010000017">
    <property type="protein sequence ID" value="NIC05235.1"/>
    <property type="molecule type" value="Genomic_DNA"/>
</dbReference>
<keyword evidence="2" id="KW-1185">Reference proteome</keyword>
<accession>A0ABX0PPX8</accession>
<evidence type="ECO:0000313" key="1">
    <source>
        <dbReference type="EMBL" id="NIC05235.1"/>
    </source>
</evidence>
<comment type="caution">
    <text evidence="1">The sequence shown here is derived from an EMBL/GenBank/DDBJ whole genome shotgun (WGS) entry which is preliminary data.</text>
</comment>
<gene>
    <name evidence="1" type="ORF">HBJ55_07345</name>
</gene>
<sequence length="93" mass="10599">MAETEKMLRTMLVMQAEILGRLEAIERKLESTGNGMENRMRRHVGLHYAPAYDDPRLEALHEVDGLLLSDEWANVEAALNDLIRNVDHRSSPS</sequence>
<reference evidence="1 2" key="1">
    <citation type="submission" date="2020-03" db="EMBL/GenBank/DDBJ databases">
        <title>Identification of Halomonas strains.</title>
        <authorList>
            <person name="Xiao Z."/>
            <person name="Dong F."/>
            <person name="Wang Z."/>
            <person name="Zhao J.-Y."/>
        </authorList>
    </citation>
    <scope>NUCLEOTIDE SEQUENCE [LARGE SCALE GENOMIC DNA]</scope>
    <source>
        <strain evidence="1 2">DX6</strain>
    </source>
</reference>
<organism evidence="1 2">
    <name type="scientific">Billgrantia bachuensis</name>
    <dbReference type="NCBI Taxonomy" id="2717286"/>
    <lineage>
        <taxon>Bacteria</taxon>
        <taxon>Pseudomonadati</taxon>
        <taxon>Pseudomonadota</taxon>
        <taxon>Gammaproteobacteria</taxon>
        <taxon>Oceanospirillales</taxon>
        <taxon>Halomonadaceae</taxon>
        <taxon>Billgrantia</taxon>
    </lineage>
</organism>
<proteinExistence type="predicted"/>
<protein>
    <submittedName>
        <fullName evidence="1">Uncharacterized protein</fullName>
    </submittedName>
</protein>
<dbReference type="RefSeq" id="WP_167112582.1">
    <property type="nucleotide sequence ID" value="NZ_JAAQTO010000017.1"/>
</dbReference>
<name>A0ABX0PPX8_9GAMM</name>